<feature type="coiled-coil region" evidence="1">
    <location>
        <begin position="920"/>
        <end position="1028"/>
    </location>
</feature>
<keyword evidence="1" id="KW-0175">Coiled coil</keyword>
<sequence length="1195" mass="132993">MSDDAASVGSDDQVYERKTQSQFVPQDDDAEVLWEVVEITGEKPRHYKVLWAGVDPKTGKPWAQSWVAKRDCTDDLVVEWKRKQALKKKKAEDKKASKKSRASAISRVSAASRGSTASSSTATKRSTRLGSATTARVNQHGKRTHSSALGGSHNHNLPEAQQLATPVRPAKKRKVDLPKVKAESSLEPESFEVRPVGKRKKVSRETDNEDEGQEEPPWHDEPVTLTNGGVDRGKRRTPEKQEEEESSEEEQDHPPPAKPLPSKSKQKPKTDYPAAQHTPPASTPEPAYFKYKSGKITTPKEKRPPSSPAAESSSSSDEVAVVVPHRSHPTSPRTSRSHCISQGTIERLQEFESDLRAAEEGHQLPASAQRESQDEIVHQMYDEFIDFNAPPASTATKGKSRVSTATSKGEDDSYRQGIVPETETEQSQSQSQSQPLPSPPVQLHVHELQQDAVLEPSSSPQEAHKSRPQPKLAREPTVVLSQSQMLFTPARSSLISKMKPRTPGSSSRFSVIDDDIAAPDFAYHSLELEVHMEVDEEEQEQNEDKGQEAEDQDEDEGKKKEEVTEAQVEAVSRSTSKTGSRTNSGTMRPLPMLSPSNFAPHLPSASSSTSVNGVGIDGAGQAEQDDEAEEVAELMSSIEQFSSPEKGGRSRGSGTAVRRDKGKGKARATDSDANAEGSVTDHDEDGEQEEHGADLVKVVRERGQQLAEQARAERLKRQREITGELGEGKKRTLTDLLGTERKIKNRERREREQVREKARMRRLRQGSEILEVAREKEREIERRRAEKEKERERAMMALRQEEEESTQDLTMEVAEMRPMETVSMDLGQDAQPEAGATSEVPDLEPQLETEVREETSEEVRARSKSKSSSVAGRVGKPRPLENDIVVPSTAPILSSRQNTPDGIDEAPTNAPDIVATLALLNEKSQENVALTKEIEALREALNAATIAPQFRQTEYEKDFMEAREKRDAAEASLAESEKRVADLVRGKDSAEKDREFFREQYAKASGFVSSVRDENNELEKQVEIAKGQAATGVEMVKATFAARAKTLEDDARSWRRLAMFMMEKDVRTNDDIRRRAAEEPELRLHCEVLEEDNLVMKGLIESLQEDMQDRDVQVKDLDAQVTQLKAHVASLNLELSHSKARLETLDRDAEDVAAKNEMVYRCQWRLEGSHAACEGLFLSMEDLEEHLCTGGHLDV</sequence>
<comment type="caution">
    <text evidence="3">The sequence shown here is derived from an EMBL/GenBank/DDBJ whole genome shotgun (WGS) entry which is preliminary data.</text>
</comment>
<keyword evidence="4" id="KW-1185">Reference proteome</keyword>
<feature type="compositionally biased region" description="Acidic residues" evidence="2">
    <location>
        <begin position="623"/>
        <end position="632"/>
    </location>
</feature>
<feature type="compositionally biased region" description="Polar residues" evidence="2">
    <location>
        <begin position="572"/>
        <end position="586"/>
    </location>
</feature>
<feature type="compositionally biased region" description="Low complexity" evidence="2">
    <location>
        <begin position="102"/>
        <end position="124"/>
    </location>
</feature>
<dbReference type="EMBL" id="JAACJP010000050">
    <property type="protein sequence ID" value="KAF5370906.1"/>
    <property type="molecule type" value="Genomic_DNA"/>
</dbReference>
<dbReference type="Proteomes" id="UP000565441">
    <property type="component" value="Unassembled WGS sequence"/>
</dbReference>
<evidence type="ECO:0000313" key="4">
    <source>
        <dbReference type="Proteomes" id="UP000565441"/>
    </source>
</evidence>
<feature type="region of interest" description="Disordered" evidence="2">
    <location>
        <begin position="84"/>
        <end position="511"/>
    </location>
</feature>
<feature type="region of interest" description="Disordered" evidence="2">
    <location>
        <begin position="732"/>
        <end position="759"/>
    </location>
</feature>
<feature type="compositionally biased region" description="Polar residues" evidence="2">
    <location>
        <begin position="146"/>
        <end position="155"/>
    </location>
</feature>
<evidence type="ECO:0000256" key="2">
    <source>
        <dbReference type="SAM" id="MobiDB-lite"/>
    </source>
</evidence>
<feature type="compositionally biased region" description="Polar residues" evidence="2">
    <location>
        <begin position="391"/>
        <end position="407"/>
    </location>
</feature>
<feature type="compositionally biased region" description="Acidic residues" evidence="2">
    <location>
        <begin position="241"/>
        <end position="251"/>
    </location>
</feature>
<accession>A0A8H5GTE0</accession>
<feature type="region of interest" description="Disordered" evidence="2">
    <location>
        <begin position="1"/>
        <end position="23"/>
    </location>
</feature>
<feature type="compositionally biased region" description="Basic and acidic residues" evidence="2">
    <location>
        <begin position="371"/>
        <end position="381"/>
    </location>
</feature>
<organism evidence="3 4">
    <name type="scientific">Tricholomella constricta</name>
    <dbReference type="NCBI Taxonomy" id="117010"/>
    <lineage>
        <taxon>Eukaryota</taxon>
        <taxon>Fungi</taxon>
        <taxon>Dikarya</taxon>
        <taxon>Basidiomycota</taxon>
        <taxon>Agaricomycotina</taxon>
        <taxon>Agaricomycetes</taxon>
        <taxon>Agaricomycetidae</taxon>
        <taxon>Agaricales</taxon>
        <taxon>Tricholomatineae</taxon>
        <taxon>Lyophyllaceae</taxon>
        <taxon>Tricholomella</taxon>
    </lineage>
</organism>
<dbReference type="OrthoDB" id="3647690at2759"/>
<feature type="compositionally biased region" description="Basic and acidic residues" evidence="2">
    <location>
        <begin position="849"/>
        <end position="861"/>
    </location>
</feature>
<evidence type="ECO:0008006" key="5">
    <source>
        <dbReference type="Google" id="ProtNLM"/>
    </source>
</evidence>
<dbReference type="AlphaFoldDB" id="A0A8H5GTE0"/>
<protein>
    <recommendedName>
        <fullName evidence="5">Chromo domain-containing protein</fullName>
    </recommendedName>
</protein>
<feature type="coiled-coil region" evidence="1">
    <location>
        <begin position="1100"/>
        <end position="1148"/>
    </location>
</feature>
<feature type="compositionally biased region" description="Basic and acidic residues" evidence="2">
    <location>
        <begin position="732"/>
        <end position="757"/>
    </location>
</feature>
<feature type="compositionally biased region" description="Low complexity" evidence="2">
    <location>
        <begin position="308"/>
        <end position="338"/>
    </location>
</feature>
<feature type="compositionally biased region" description="Basic and acidic residues" evidence="2">
    <location>
        <begin position="347"/>
        <end position="362"/>
    </location>
</feature>
<feature type="compositionally biased region" description="Polar residues" evidence="2">
    <location>
        <begin position="479"/>
        <end position="495"/>
    </location>
</feature>
<evidence type="ECO:0000256" key="1">
    <source>
        <dbReference type="SAM" id="Coils"/>
    </source>
</evidence>
<reference evidence="3 4" key="1">
    <citation type="journal article" date="2020" name="ISME J.">
        <title>Uncovering the hidden diversity of litter-decomposition mechanisms in mushroom-forming fungi.</title>
        <authorList>
            <person name="Floudas D."/>
            <person name="Bentzer J."/>
            <person name="Ahren D."/>
            <person name="Johansson T."/>
            <person name="Persson P."/>
            <person name="Tunlid A."/>
        </authorList>
    </citation>
    <scope>NUCLEOTIDE SEQUENCE [LARGE SCALE GENOMIC DNA]</scope>
    <source>
        <strain evidence="3 4">CBS 661.87</strain>
    </source>
</reference>
<name>A0A8H5GTE0_9AGAR</name>
<feature type="region of interest" description="Disordered" evidence="2">
    <location>
        <begin position="529"/>
        <end position="697"/>
    </location>
</feature>
<evidence type="ECO:0000313" key="3">
    <source>
        <dbReference type="EMBL" id="KAF5370906.1"/>
    </source>
</evidence>
<feature type="compositionally biased region" description="Basic and acidic residues" evidence="2">
    <location>
        <begin position="175"/>
        <end position="184"/>
    </location>
</feature>
<feature type="compositionally biased region" description="Low complexity" evidence="2">
    <location>
        <begin position="419"/>
        <end position="435"/>
    </location>
</feature>
<feature type="coiled-coil region" evidence="1">
    <location>
        <begin position="770"/>
        <end position="804"/>
    </location>
</feature>
<feature type="region of interest" description="Disordered" evidence="2">
    <location>
        <begin position="823"/>
        <end position="899"/>
    </location>
</feature>
<gene>
    <name evidence="3" type="ORF">D9615_009801</name>
</gene>
<proteinExistence type="predicted"/>